<dbReference type="PANTHER" id="PTHR42985:SF40">
    <property type="entry name" value="LD47995P-RELATED"/>
    <property type="match status" value="1"/>
</dbReference>
<dbReference type="Proteomes" id="UP000499080">
    <property type="component" value="Unassembled WGS sequence"/>
</dbReference>
<proteinExistence type="predicted"/>
<dbReference type="GO" id="GO:0005886">
    <property type="term" value="C:plasma membrane"/>
    <property type="evidence" value="ECO:0007669"/>
    <property type="project" value="UniProtKB-SubCell"/>
</dbReference>
<comment type="subcellular location">
    <subcellularLocation>
        <location evidence="1">Cell membrane</location>
        <topology evidence="1">Multi-pass membrane protein</topology>
    </subcellularLocation>
</comment>
<dbReference type="Gene3D" id="1.20.1730.10">
    <property type="entry name" value="Sodium/glucose cotransporter"/>
    <property type="match status" value="1"/>
</dbReference>
<dbReference type="AlphaFoldDB" id="A0A4Y2PDH1"/>
<keyword evidence="5" id="KW-0406">Ion transport</keyword>
<reference evidence="8 9" key="1">
    <citation type="journal article" date="2019" name="Sci. Rep.">
        <title>Orb-weaving spider Araneus ventricosus genome elucidates the spidroin gene catalogue.</title>
        <authorList>
            <person name="Kono N."/>
            <person name="Nakamura H."/>
            <person name="Ohtoshi R."/>
            <person name="Moran D.A.P."/>
            <person name="Shinohara A."/>
            <person name="Yoshida Y."/>
            <person name="Fujiwara M."/>
            <person name="Mori M."/>
            <person name="Tomita M."/>
            <person name="Arakawa K."/>
        </authorList>
    </citation>
    <scope>NUCLEOTIDE SEQUENCE [LARGE SCALE GENOMIC DNA]</scope>
</reference>
<evidence type="ECO:0000313" key="8">
    <source>
        <dbReference type="EMBL" id="GBN49109.1"/>
    </source>
</evidence>
<dbReference type="OrthoDB" id="6158719at2759"/>
<sequence>MQGIPGLIGLSFAGVFSGSLSTISSALNSLSTVTVVDFLKPLCPFNLNDSKMVVIAKGLCEYITLAPYMMISFIVSDNFGWDYLETYKRDIIGEWSNGCFYTP</sequence>
<accession>A0A4Y2PDH1</accession>
<gene>
    <name evidence="7" type="ORF">AVEN_270671_1</name>
    <name evidence="8" type="ORF">AVEN_38055_1</name>
</gene>
<evidence type="ECO:0000256" key="1">
    <source>
        <dbReference type="ARBA" id="ARBA00004651"/>
    </source>
</evidence>
<evidence type="ECO:0000256" key="2">
    <source>
        <dbReference type="ARBA" id="ARBA00022448"/>
    </source>
</evidence>
<evidence type="ECO:0000256" key="4">
    <source>
        <dbReference type="ARBA" id="ARBA00023053"/>
    </source>
</evidence>
<evidence type="ECO:0000256" key="3">
    <source>
        <dbReference type="ARBA" id="ARBA00022475"/>
    </source>
</evidence>
<keyword evidence="4" id="KW-0915">Sodium</keyword>
<dbReference type="InterPro" id="IPR038377">
    <property type="entry name" value="Na/Glc_symporter_sf"/>
</dbReference>
<dbReference type="PANTHER" id="PTHR42985">
    <property type="entry name" value="SODIUM-COUPLED MONOCARBOXYLATE TRANSPORTER"/>
    <property type="match status" value="1"/>
</dbReference>
<dbReference type="EMBL" id="BGPR01132457">
    <property type="protein sequence ID" value="GBN49109.1"/>
    <property type="molecule type" value="Genomic_DNA"/>
</dbReference>
<keyword evidence="2" id="KW-0813">Transport</keyword>
<name>A0A4Y2PDH1_ARAVE</name>
<keyword evidence="3" id="KW-0472">Membrane</keyword>
<dbReference type="GO" id="GO:0015293">
    <property type="term" value="F:symporter activity"/>
    <property type="evidence" value="ECO:0007669"/>
    <property type="project" value="TreeGrafter"/>
</dbReference>
<keyword evidence="3" id="KW-1003">Cell membrane</keyword>
<dbReference type="EMBL" id="BGPR01132452">
    <property type="protein sequence ID" value="GBN49097.1"/>
    <property type="molecule type" value="Genomic_DNA"/>
</dbReference>
<evidence type="ECO:0000313" key="9">
    <source>
        <dbReference type="Proteomes" id="UP000499080"/>
    </source>
</evidence>
<comment type="caution">
    <text evidence="8">The sequence shown here is derived from an EMBL/GenBank/DDBJ whole genome shotgun (WGS) entry which is preliminary data.</text>
</comment>
<evidence type="ECO:0008006" key="10">
    <source>
        <dbReference type="Google" id="ProtNLM"/>
    </source>
</evidence>
<keyword evidence="6" id="KW-0739">Sodium transport</keyword>
<organism evidence="8 9">
    <name type="scientific">Araneus ventricosus</name>
    <name type="common">Orbweaver spider</name>
    <name type="synonym">Epeira ventricosa</name>
    <dbReference type="NCBI Taxonomy" id="182803"/>
    <lineage>
        <taxon>Eukaryota</taxon>
        <taxon>Metazoa</taxon>
        <taxon>Ecdysozoa</taxon>
        <taxon>Arthropoda</taxon>
        <taxon>Chelicerata</taxon>
        <taxon>Arachnida</taxon>
        <taxon>Araneae</taxon>
        <taxon>Araneomorphae</taxon>
        <taxon>Entelegynae</taxon>
        <taxon>Araneoidea</taxon>
        <taxon>Araneidae</taxon>
        <taxon>Araneus</taxon>
    </lineage>
</organism>
<evidence type="ECO:0000256" key="6">
    <source>
        <dbReference type="ARBA" id="ARBA00023201"/>
    </source>
</evidence>
<keyword evidence="9" id="KW-1185">Reference proteome</keyword>
<protein>
    <recommendedName>
        <fullName evidence="10">Sodium-coupled monocarboxylate transporter 1</fullName>
    </recommendedName>
</protein>
<dbReference type="InterPro" id="IPR051163">
    <property type="entry name" value="Sodium:Solute_Symporter_SSF"/>
</dbReference>
<evidence type="ECO:0000313" key="7">
    <source>
        <dbReference type="EMBL" id="GBN49097.1"/>
    </source>
</evidence>
<dbReference type="GO" id="GO:0006814">
    <property type="term" value="P:sodium ion transport"/>
    <property type="evidence" value="ECO:0007669"/>
    <property type="project" value="UniProtKB-KW"/>
</dbReference>
<evidence type="ECO:0000256" key="5">
    <source>
        <dbReference type="ARBA" id="ARBA00023065"/>
    </source>
</evidence>